<reference evidence="2 3" key="1">
    <citation type="submission" date="2020-04" db="EMBL/GenBank/DDBJ databases">
        <title>Usitatibacter rugosus gen. nov., sp. nov. and Usitatibacter palustris sp. nov., novel members of Usitatibacteraceae fam. nov. within the order Nitrosomonadales isolated from soil.</title>
        <authorList>
            <person name="Huber K.J."/>
            <person name="Neumann-Schaal M."/>
            <person name="Geppert A."/>
            <person name="Luckner M."/>
            <person name="Wanner G."/>
            <person name="Overmann J."/>
        </authorList>
    </citation>
    <scope>NUCLEOTIDE SEQUENCE [LARGE SCALE GENOMIC DNA]</scope>
    <source>
        <strain evidence="2 3">Swamp67</strain>
    </source>
</reference>
<dbReference type="InParanoid" id="A0A6M4H1S8"/>
<feature type="chain" id="PRO_5026774009" evidence="1">
    <location>
        <begin position="23"/>
        <end position="238"/>
    </location>
</feature>
<evidence type="ECO:0000256" key="1">
    <source>
        <dbReference type="SAM" id="SignalP"/>
    </source>
</evidence>
<dbReference type="KEGG" id="upl:DSM104440_00193"/>
<keyword evidence="3" id="KW-1185">Reference proteome</keyword>
<feature type="signal peptide" evidence="1">
    <location>
        <begin position="1"/>
        <end position="22"/>
    </location>
</feature>
<proteinExistence type="predicted"/>
<evidence type="ECO:0000313" key="2">
    <source>
        <dbReference type="EMBL" id="QJR13410.1"/>
    </source>
</evidence>
<protein>
    <submittedName>
        <fullName evidence="2">Uncharacterized protein</fullName>
    </submittedName>
</protein>
<evidence type="ECO:0000313" key="3">
    <source>
        <dbReference type="Proteomes" id="UP000503096"/>
    </source>
</evidence>
<dbReference type="RefSeq" id="WP_171159927.1">
    <property type="nucleotide sequence ID" value="NZ_CP053073.1"/>
</dbReference>
<sequence>MIRALRLFTLIALAVAAGGALADRSAYNAVVTLEAKGEGFKVLHEHDWSVSGRRTASVSWIAADGKVERKVPSPALTWLGVSEDSRYVIGLSTVRLDNPEQMAVWTRDGQLVAQRRISARVACLTQARYEELRSKHPKGFEALGDRVWSSGAFVYVDFLATGMPEKLGPLWGELLGHGCASPFSPDISESVTNWIFWFDAQPAPEVIESAGKPVALRLRDTKGSVMTIPFQLGAPRAP</sequence>
<dbReference type="Proteomes" id="UP000503096">
    <property type="component" value="Chromosome"/>
</dbReference>
<gene>
    <name evidence="2" type="ORF">DSM104440_00193</name>
</gene>
<dbReference type="EMBL" id="CP053073">
    <property type="protein sequence ID" value="QJR13410.1"/>
    <property type="molecule type" value="Genomic_DNA"/>
</dbReference>
<name>A0A6M4H1S8_9PROT</name>
<organism evidence="2 3">
    <name type="scientific">Usitatibacter palustris</name>
    <dbReference type="NCBI Taxonomy" id="2732487"/>
    <lineage>
        <taxon>Bacteria</taxon>
        <taxon>Pseudomonadati</taxon>
        <taxon>Pseudomonadota</taxon>
        <taxon>Betaproteobacteria</taxon>
        <taxon>Nitrosomonadales</taxon>
        <taxon>Usitatibacteraceae</taxon>
        <taxon>Usitatibacter</taxon>
    </lineage>
</organism>
<dbReference type="AlphaFoldDB" id="A0A6M4H1S8"/>
<accession>A0A6M4H1S8</accession>
<keyword evidence="1" id="KW-0732">Signal</keyword>